<keyword evidence="10 18" id="KW-0808">Transferase</keyword>
<dbReference type="PANTHER" id="PTHR46382">
    <property type="entry name" value="PHOSPHATIDATE CYTIDYLYLTRANSFERASE"/>
    <property type="match status" value="1"/>
</dbReference>
<gene>
    <name evidence="20" type="ORF">D3874_10745</name>
</gene>
<feature type="transmembrane region" description="Helical" evidence="19">
    <location>
        <begin position="12"/>
        <end position="29"/>
    </location>
</feature>
<sequence length="267" mass="28016">METKPRKGSDLRIRILSGVVLAVVGLVCVHFGEPWFTALVMVVALLMIYEWNRIVDGFGLGPTFSIHAPVIVVVLLAGAYGEYRFGLALIASGALAGFVAAVLRKQERLWPTLAVPYIGLPCLAMLWLRYDAATGTALVYWLLASIWATDTGAYVAGRSIGGPKLAPRISPKKTWAGLIGGVVAATVAGGLTAWAVELPRPVVFGAISGMIGAWSQVGDLSESAVKRHFGVKDSSNLIPGHGGFLDRLDGLLFAAPVAAAAVLLGAL</sequence>
<evidence type="ECO:0000256" key="4">
    <source>
        <dbReference type="ARBA" id="ARBA00005189"/>
    </source>
</evidence>
<evidence type="ECO:0000256" key="10">
    <source>
        <dbReference type="ARBA" id="ARBA00022679"/>
    </source>
</evidence>
<proteinExistence type="inferred from homology"/>
<dbReference type="AlphaFoldDB" id="A0A418WBL7"/>
<evidence type="ECO:0000256" key="12">
    <source>
        <dbReference type="ARBA" id="ARBA00022695"/>
    </source>
</evidence>
<keyword evidence="9" id="KW-0444">Lipid biosynthesis</keyword>
<evidence type="ECO:0000256" key="3">
    <source>
        <dbReference type="ARBA" id="ARBA00005119"/>
    </source>
</evidence>
<comment type="catalytic activity">
    <reaction evidence="1 18">
        <text>a 1,2-diacyl-sn-glycero-3-phosphate + CTP + H(+) = a CDP-1,2-diacyl-sn-glycerol + diphosphate</text>
        <dbReference type="Rhea" id="RHEA:16229"/>
        <dbReference type="ChEBI" id="CHEBI:15378"/>
        <dbReference type="ChEBI" id="CHEBI:33019"/>
        <dbReference type="ChEBI" id="CHEBI:37563"/>
        <dbReference type="ChEBI" id="CHEBI:58332"/>
        <dbReference type="ChEBI" id="CHEBI:58608"/>
        <dbReference type="EC" id="2.7.7.41"/>
    </reaction>
</comment>
<comment type="caution">
    <text evidence="20">The sequence shown here is derived from an EMBL/GenBank/DDBJ whole genome shotgun (WGS) entry which is preliminary data.</text>
</comment>
<comment type="similarity">
    <text evidence="5 18">Belongs to the CDS family.</text>
</comment>
<feature type="transmembrane region" description="Helical" evidence="19">
    <location>
        <begin position="35"/>
        <end position="51"/>
    </location>
</feature>
<dbReference type="Pfam" id="PF01148">
    <property type="entry name" value="CTP_transf_1"/>
    <property type="match status" value="1"/>
</dbReference>
<dbReference type="OrthoDB" id="9799199at2"/>
<protein>
    <recommendedName>
        <fullName evidence="7 18">Phosphatidate cytidylyltransferase</fullName>
        <ecNumber evidence="6 18">2.7.7.41</ecNumber>
    </recommendedName>
</protein>
<keyword evidence="14" id="KW-0443">Lipid metabolism</keyword>
<evidence type="ECO:0000256" key="8">
    <source>
        <dbReference type="ARBA" id="ARBA00022475"/>
    </source>
</evidence>
<name>A0A418WBL7_9PROT</name>
<evidence type="ECO:0000256" key="9">
    <source>
        <dbReference type="ARBA" id="ARBA00022516"/>
    </source>
</evidence>
<evidence type="ECO:0000313" key="20">
    <source>
        <dbReference type="EMBL" id="RJF87437.1"/>
    </source>
</evidence>
<evidence type="ECO:0000256" key="7">
    <source>
        <dbReference type="ARBA" id="ARBA00019373"/>
    </source>
</evidence>
<keyword evidence="16" id="KW-0594">Phospholipid biosynthesis</keyword>
<reference evidence="20 21" key="1">
    <citation type="submission" date="2018-09" db="EMBL/GenBank/DDBJ databases">
        <authorList>
            <person name="Zhu H."/>
        </authorList>
    </citation>
    <scope>NUCLEOTIDE SEQUENCE [LARGE SCALE GENOMIC DNA]</scope>
    <source>
        <strain evidence="20 21">K1W22B-8</strain>
    </source>
</reference>
<evidence type="ECO:0000256" key="14">
    <source>
        <dbReference type="ARBA" id="ARBA00023098"/>
    </source>
</evidence>
<evidence type="ECO:0000256" key="16">
    <source>
        <dbReference type="ARBA" id="ARBA00023209"/>
    </source>
</evidence>
<accession>A0A418WBL7</accession>
<keyword evidence="13 19" id="KW-1133">Transmembrane helix</keyword>
<comment type="subcellular location">
    <subcellularLocation>
        <location evidence="2">Cell membrane</location>
        <topology evidence="2">Multi-pass membrane protein</topology>
    </subcellularLocation>
</comment>
<evidence type="ECO:0000313" key="21">
    <source>
        <dbReference type="Proteomes" id="UP000284605"/>
    </source>
</evidence>
<keyword evidence="11 18" id="KW-0812">Transmembrane</keyword>
<feature type="transmembrane region" description="Helical" evidence="19">
    <location>
        <begin position="175"/>
        <end position="196"/>
    </location>
</feature>
<dbReference type="EMBL" id="QYUK01000011">
    <property type="protein sequence ID" value="RJF87437.1"/>
    <property type="molecule type" value="Genomic_DNA"/>
</dbReference>
<evidence type="ECO:0000256" key="11">
    <source>
        <dbReference type="ARBA" id="ARBA00022692"/>
    </source>
</evidence>
<dbReference type="GO" id="GO:0004605">
    <property type="term" value="F:phosphatidate cytidylyltransferase activity"/>
    <property type="evidence" value="ECO:0007669"/>
    <property type="project" value="UniProtKB-EC"/>
</dbReference>
<dbReference type="InterPro" id="IPR000374">
    <property type="entry name" value="PC_trans"/>
</dbReference>
<feature type="transmembrane region" description="Helical" evidence="19">
    <location>
        <begin position="85"/>
        <end position="103"/>
    </location>
</feature>
<dbReference type="GO" id="GO:0005886">
    <property type="term" value="C:plasma membrane"/>
    <property type="evidence" value="ECO:0007669"/>
    <property type="project" value="UniProtKB-SubCell"/>
</dbReference>
<evidence type="ECO:0000256" key="13">
    <source>
        <dbReference type="ARBA" id="ARBA00022989"/>
    </source>
</evidence>
<dbReference type="PROSITE" id="PS01315">
    <property type="entry name" value="CDS"/>
    <property type="match status" value="1"/>
</dbReference>
<keyword evidence="15 19" id="KW-0472">Membrane</keyword>
<dbReference type="Proteomes" id="UP000284605">
    <property type="component" value="Unassembled WGS sequence"/>
</dbReference>
<feature type="transmembrane region" description="Helical" evidence="19">
    <location>
        <begin position="136"/>
        <end position="155"/>
    </location>
</feature>
<keyword evidence="21" id="KW-1185">Reference proteome</keyword>
<evidence type="ECO:0000256" key="1">
    <source>
        <dbReference type="ARBA" id="ARBA00001698"/>
    </source>
</evidence>
<feature type="transmembrane region" description="Helical" evidence="19">
    <location>
        <begin position="110"/>
        <end position="130"/>
    </location>
</feature>
<feature type="transmembrane region" description="Helical" evidence="19">
    <location>
        <begin position="58"/>
        <end position="79"/>
    </location>
</feature>
<comment type="pathway">
    <text evidence="3 18">Phospholipid metabolism; CDP-diacylglycerol biosynthesis; CDP-diacylglycerol from sn-glycerol 3-phosphate: step 3/3.</text>
</comment>
<comment type="pathway">
    <text evidence="4">Lipid metabolism.</text>
</comment>
<organism evidence="20 21">
    <name type="scientific">Oleomonas cavernae</name>
    <dbReference type="NCBI Taxonomy" id="2320859"/>
    <lineage>
        <taxon>Bacteria</taxon>
        <taxon>Pseudomonadati</taxon>
        <taxon>Pseudomonadota</taxon>
        <taxon>Alphaproteobacteria</taxon>
        <taxon>Acetobacterales</taxon>
        <taxon>Acetobacteraceae</taxon>
        <taxon>Oleomonas</taxon>
    </lineage>
</organism>
<keyword evidence="17" id="KW-1208">Phospholipid metabolism</keyword>
<keyword evidence="12 18" id="KW-0548">Nucleotidyltransferase</keyword>
<evidence type="ECO:0000256" key="17">
    <source>
        <dbReference type="ARBA" id="ARBA00023264"/>
    </source>
</evidence>
<dbReference type="PANTHER" id="PTHR46382:SF1">
    <property type="entry name" value="PHOSPHATIDATE CYTIDYLYLTRANSFERASE"/>
    <property type="match status" value="1"/>
</dbReference>
<evidence type="ECO:0000256" key="2">
    <source>
        <dbReference type="ARBA" id="ARBA00004651"/>
    </source>
</evidence>
<evidence type="ECO:0000256" key="19">
    <source>
        <dbReference type="SAM" id="Phobius"/>
    </source>
</evidence>
<evidence type="ECO:0000256" key="5">
    <source>
        <dbReference type="ARBA" id="ARBA00010185"/>
    </source>
</evidence>
<keyword evidence="8" id="KW-1003">Cell membrane</keyword>
<evidence type="ECO:0000256" key="6">
    <source>
        <dbReference type="ARBA" id="ARBA00012487"/>
    </source>
</evidence>
<evidence type="ECO:0000256" key="15">
    <source>
        <dbReference type="ARBA" id="ARBA00023136"/>
    </source>
</evidence>
<dbReference type="UniPathway" id="UPA00557">
    <property type="reaction ID" value="UER00614"/>
</dbReference>
<dbReference type="EC" id="2.7.7.41" evidence="6 18"/>
<evidence type="ECO:0000256" key="18">
    <source>
        <dbReference type="RuleBase" id="RU003938"/>
    </source>
</evidence>
<dbReference type="GO" id="GO:0016024">
    <property type="term" value="P:CDP-diacylglycerol biosynthetic process"/>
    <property type="evidence" value="ECO:0007669"/>
    <property type="project" value="UniProtKB-UniPathway"/>
</dbReference>